<organism evidence="14 15">
    <name type="scientific">Caryophanon tenue</name>
    <dbReference type="NCBI Taxonomy" id="33978"/>
    <lineage>
        <taxon>Bacteria</taxon>
        <taxon>Bacillati</taxon>
        <taxon>Bacillota</taxon>
        <taxon>Bacilli</taxon>
        <taxon>Bacillales</taxon>
        <taxon>Caryophanaceae</taxon>
        <taxon>Caryophanon</taxon>
    </lineage>
</organism>
<name>A0A1C0YE25_9BACL</name>
<dbReference type="AlphaFoldDB" id="A0A1C0YE25"/>
<evidence type="ECO:0000256" key="2">
    <source>
        <dbReference type="ARBA" id="ARBA00022741"/>
    </source>
</evidence>
<dbReference type="Pfam" id="PF00580">
    <property type="entry name" value="UvrD-helicase"/>
    <property type="match status" value="1"/>
</dbReference>
<evidence type="ECO:0000256" key="8">
    <source>
        <dbReference type="ARBA" id="ARBA00034617"/>
    </source>
</evidence>
<dbReference type="EMBL" id="MASJ01000014">
    <property type="protein sequence ID" value="OCS85410.1"/>
    <property type="molecule type" value="Genomic_DNA"/>
</dbReference>
<dbReference type="InterPro" id="IPR014017">
    <property type="entry name" value="DNA_helicase_UvrD-like_C"/>
</dbReference>
<keyword evidence="4 11" id="KW-0347">Helicase</keyword>
<evidence type="ECO:0000313" key="14">
    <source>
        <dbReference type="EMBL" id="OCS85410.1"/>
    </source>
</evidence>
<evidence type="ECO:0000256" key="1">
    <source>
        <dbReference type="ARBA" id="ARBA00009922"/>
    </source>
</evidence>
<keyword evidence="6" id="KW-0238">DNA-binding</keyword>
<dbReference type="PROSITE" id="PS51217">
    <property type="entry name" value="UVRD_HELICASE_CTER"/>
    <property type="match status" value="1"/>
</dbReference>
<dbReference type="InterPro" id="IPR027417">
    <property type="entry name" value="P-loop_NTPase"/>
</dbReference>
<dbReference type="Proteomes" id="UP000093199">
    <property type="component" value="Unassembled WGS sequence"/>
</dbReference>
<dbReference type="SUPFAM" id="SSF52540">
    <property type="entry name" value="P-loop containing nucleoside triphosphate hydrolases"/>
    <property type="match status" value="1"/>
</dbReference>
<evidence type="ECO:0000259" key="12">
    <source>
        <dbReference type="PROSITE" id="PS51198"/>
    </source>
</evidence>
<dbReference type="GO" id="GO:0043138">
    <property type="term" value="F:3'-5' DNA helicase activity"/>
    <property type="evidence" value="ECO:0007669"/>
    <property type="project" value="UniProtKB-EC"/>
</dbReference>
<reference evidence="14 15" key="1">
    <citation type="submission" date="2016-07" db="EMBL/GenBank/DDBJ databases">
        <title>Caryophanon tenue genome sequencing.</title>
        <authorList>
            <person name="Verma A."/>
            <person name="Pal Y."/>
            <person name="Krishnamurthi S."/>
        </authorList>
    </citation>
    <scope>NUCLEOTIDE SEQUENCE [LARGE SCALE GENOMIC DNA]</scope>
    <source>
        <strain evidence="14 15">DSM 14152</strain>
    </source>
</reference>
<dbReference type="Pfam" id="PF13361">
    <property type="entry name" value="UvrD_C"/>
    <property type="match status" value="1"/>
</dbReference>
<feature type="domain" description="UvrD-like helicase ATP-binding" evidence="12">
    <location>
        <begin position="456"/>
        <end position="737"/>
    </location>
</feature>
<protein>
    <recommendedName>
        <fullName evidence="9">DNA 3'-5' helicase</fullName>
        <ecNumber evidence="9">5.6.2.4</ecNumber>
    </recommendedName>
</protein>
<proteinExistence type="inferred from homology"/>
<evidence type="ECO:0000256" key="6">
    <source>
        <dbReference type="ARBA" id="ARBA00023125"/>
    </source>
</evidence>
<dbReference type="STRING" id="33978.A6M13_13305"/>
<dbReference type="GO" id="GO:0000725">
    <property type="term" value="P:recombinational repair"/>
    <property type="evidence" value="ECO:0007669"/>
    <property type="project" value="TreeGrafter"/>
</dbReference>
<sequence>MLYGYTVCQLDTDSYTLTTRFQEGNAFFEAFRTESILRRRTPKNGDTFTYAYVPHLLYVEATSIQHIQRLRHGLILDELAPKKRLLCVLETLENGKFAPYTYKSNVRYTKPFVKPILYEALDEQQLHTEGWYYAAPIREGHTLTALPDIIEQLTGYRPHELHRLTLFEQLLAQPMTMCDKALTNVALDLRAYTQQTSLICDSFLQREAGEAGSYTLQQNAMANALIVSSDLLQRCVNDATSIITVTSLADIQQQLEEAIIYETGPLANCVVIIGDATQLQAWLQPQFIAPLQVAQPLMIGWHSEQSFVAPKQAVTPYIKTSEQGVYYGFVDPLAYTKTPLVTRGHVMTKQQQLRFIDTPTGQPMLQPFEVEKAVIPLASNVVLFHPQDFLPYRKKVVLYEDDAVLPLFVKQGPLRQSVHYDTLQQFAEQPLLPAQIAPAHTMPTTPFYQMLATHHIHLNAQQQQAVETIDGPVMILAGAGTGKTTTLISRIAYMIEEKGIAPHEILLVTFTKKAASDMKERLMHLPNGALYSQVTVGTYHAICLRILREQQRTFTLLASDAAKHFRFKMILKQLGLTESHTPEGIMGIISNWKNRMLRPIDIKKEVEAKQDATEQKELRALYDVYNLYEREKESRNELDFDDFLLEVYYLLLYDEEARVHYQHRFRYVLCDEFQDVSLVQYELTKLLAAPYDHLCIVGDDNQTIYTWRAASSDFMLQFTTLYPNAKQVKLETNYRSTADIVGFSNDLIAHNKHQIKKTLNVPTAYRHAIYVEVCATPEEEAQLVLQEIQQLRASGMRYQQICVLTRSTTYVRTLFEHFVLHHVPVIDYAKQGENFYAHDYIKRFIAAMRVSLQPNDADALLLIGKLMYMPQERWAATITHEQLRISDTSLLERVMLQMATEKRERYQQEAIKKQLHMLLRYRTMKPQDVLLDLRTGTINCEKQLDLDAKKEKTLYREELREVFDEFDTSLRRFQSIDAFLQFHAMLEQKKQEMEQMRQDPTVDAVHLMTIHSAKGLEYDAVFAIGWFEGMLPHFKALAGEQGLLADDLLTHQQALEEERRLAYVCATRAKERLYISSVRRYHNQQRKFSRFLLEGARLTAPTP</sequence>
<dbReference type="EC" id="5.6.2.4" evidence="9"/>
<keyword evidence="15" id="KW-1185">Reference proteome</keyword>
<keyword evidence="7" id="KW-0413">Isomerase</keyword>
<dbReference type="InterPro" id="IPR000212">
    <property type="entry name" value="DNA_helicase_UvrD/REP"/>
</dbReference>
<dbReference type="OrthoDB" id="9810135at2"/>
<dbReference type="Gene3D" id="1.10.486.10">
    <property type="entry name" value="PCRA, domain 4"/>
    <property type="match status" value="1"/>
</dbReference>
<dbReference type="PANTHER" id="PTHR11070:SF2">
    <property type="entry name" value="ATP-DEPENDENT DNA HELICASE SRS2"/>
    <property type="match status" value="1"/>
</dbReference>
<accession>A0A1C0YE25</accession>
<evidence type="ECO:0000256" key="5">
    <source>
        <dbReference type="ARBA" id="ARBA00022840"/>
    </source>
</evidence>
<evidence type="ECO:0000256" key="10">
    <source>
        <dbReference type="ARBA" id="ARBA00048988"/>
    </source>
</evidence>
<evidence type="ECO:0000256" key="4">
    <source>
        <dbReference type="ARBA" id="ARBA00022806"/>
    </source>
</evidence>
<dbReference type="GO" id="GO:0016887">
    <property type="term" value="F:ATP hydrolysis activity"/>
    <property type="evidence" value="ECO:0007669"/>
    <property type="project" value="RHEA"/>
</dbReference>
<comment type="catalytic activity">
    <reaction evidence="10">
        <text>ATP + H2O = ADP + phosphate + H(+)</text>
        <dbReference type="Rhea" id="RHEA:13065"/>
        <dbReference type="ChEBI" id="CHEBI:15377"/>
        <dbReference type="ChEBI" id="CHEBI:15378"/>
        <dbReference type="ChEBI" id="CHEBI:30616"/>
        <dbReference type="ChEBI" id="CHEBI:43474"/>
        <dbReference type="ChEBI" id="CHEBI:456216"/>
        <dbReference type="EC" id="5.6.2.4"/>
    </reaction>
</comment>
<dbReference type="RefSeq" id="WP_066544950.1">
    <property type="nucleotide sequence ID" value="NZ_MASJ01000014.1"/>
</dbReference>
<evidence type="ECO:0000256" key="9">
    <source>
        <dbReference type="ARBA" id="ARBA00034808"/>
    </source>
</evidence>
<evidence type="ECO:0000256" key="11">
    <source>
        <dbReference type="PROSITE-ProRule" id="PRU00560"/>
    </source>
</evidence>
<dbReference type="CDD" id="cd17932">
    <property type="entry name" value="DEXQc_UvrD"/>
    <property type="match status" value="1"/>
</dbReference>
<keyword evidence="5 11" id="KW-0067">ATP-binding</keyword>
<keyword evidence="3 11" id="KW-0378">Hydrolase</keyword>
<evidence type="ECO:0000256" key="7">
    <source>
        <dbReference type="ARBA" id="ARBA00023235"/>
    </source>
</evidence>
<dbReference type="GO" id="GO:0005524">
    <property type="term" value="F:ATP binding"/>
    <property type="evidence" value="ECO:0007669"/>
    <property type="project" value="UniProtKB-UniRule"/>
</dbReference>
<comment type="similarity">
    <text evidence="1">Belongs to the helicase family. UvrD subfamily.</text>
</comment>
<keyword evidence="2 11" id="KW-0547">Nucleotide-binding</keyword>
<feature type="binding site" evidence="11">
    <location>
        <begin position="477"/>
        <end position="484"/>
    </location>
    <ligand>
        <name>ATP</name>
        <dbReference type="ChEBI" id="CHEBI:30616"/>
    </ligand>
</feature>
<evidence type="ECO:0000259" key="13">
    <source>
        <dbReference type="PROSITE" id="PS51217"/>
    </source>
</evidence>
<evidence type="ECO:0000313" key="15">
    <source>
        <dbReference type="Proteomes" id="UP000093199"/>
    </source>
</evidence>
<gene>
    <name evidence="14" type="ORF">A6M13_13305</name>
</gene>
<feature type="domain" description="UvrD-like helicase C-terminal" evidence="13">
    <location>
        <begin position="738"/>
        <end position="1015"/>
    </location>
</feature>
<dbReference type="InterPro" id="IPR013986">
    <property type="entry name" value="DExx_box_DNA_helicase_dom_sf"/>
</dbReference>
<dbReference type="GO" id="GO:0003677">
    <property type="term" value="F:DNA binding"/>
    <property type="evidence" value="ECO:0007669"/>
    <property type="project" value="UniProtKB-KW"/>
</dbReference>
<dbReference type="Gene3D" id="3.40.50.300">
    <property type="entry name" value="P-loop containing nucleotide triphosphate hydrolases"/>
    <property type="match status" value="2"/>
</dbReference>
<comment type="catalytic activity">
    <reaction evidence="8">
        <text>Couples ATP hydrolysis with the unwinding of duplex DNA by translocating in the 3'-5' direction.</text>
        <dbReference type="EC" id="5.6.2.4"/>
    </reaction>
</comment>
<comment type="caution">
    <text evidence="14">The sequence shown here is derived from an EMBL/GenBank/DDBJ whole genome shotgun (WGS) entry which is preliminary data.</text>
</comment>
<dbReference type="PANTHER" id="PTHR11070">
    <property type="entry name" value="UVRD / RECB / PCRA DNA HELICASE FAMILY MEMBER"/>
    <property type="match status" value="1"/>
</dbReference>
<evidence type="ECO:0000256" key="3">
    <source>
        <dbReference type="ARBA" id="ARBA00022801"/>
    </source>
</evidence>
<dbReference type="InterPro" id="IPR014016">
    <property type="entry name" value="UvrD-like_ATP-bd"/>
</dbReference>
<dbReference type="Gene3D" id="1.10.10.160">
    <property type="match status" value="1"/>
</dbReference>
<dbReference type="PROSITE" id="PS51198">
    <property type="entry name" value="UVRD_HELICASE_ATP_BIND"/>
    <property type="match status" value="1"/>
</dbReference>